<dbReference type="PANTHER" id="PTHR37299:SF1">
    <property type="entry name" value="STAGE 0 SPORULATION PROTEIN A HOMOLOG"/>
    <property type="match status" value="1"/>
</dbReference>
<dbReference type="InterPro" id="IPR001789">
    <property type="entry name" value="Sig_transdc_resp-reg_receiver"/>
</dbReference>
<protein>
    <submittedName>
        <fullName evidence="4">DNA-binding response regulator</fullName>
    </submittedName>
</protein>
<dbReference type="PROSITE" id="PS50110">
    <property type="entry name" value="RESPONSE_REGULATORY"/>
    <property type="match status" value="1"/>
</dbReference>
<dbReference type="OrthoDB" id="2168082at2"/>
<accession>A0A3N4NQ31</accession>
<feature type="domain" description="Response regulatory" evidence="2">
    <location>
        <begin position="3"/>
        <end position="116"/>
    </location>
</feature>
<comment type="caution">
    <text evidence="4">The sequence shown here is derived from an EMBL/GenBank/DDBJ whole genome shotgun (WGS) entry which is preliminary data.</text>
</comment>
<dbReference type="Pfam" id="PF04397">
    <property type="entry name" value="LytTR"/>
    <property type="match status" value="1"/>
</dbReference>
<dbReference type="Proteomes" id="UP000270856">
    <property type="component" value="Unassembled WGS sequence"/>
</dbReference>
<dbReference type="SUPFAM" id="SSF52172">
    <property type="entry name" value="CheY-like"/>
    <property type="match status" value="1"/>
</dbReference>
<sequence length="247" mass="28347">MIKAILIDDEKSAIQSLSWEIENFCEDVKIIESFTDPLDAISAINYLKPDCVFLDIEMPEMDGFQLLNSLKYRDFDLIITTAFDNYAIKAFRESAIDYLLKPIDSDDLVQAVEKIKKNKNQNGLGTELKKVLTDLVPQQGYNKIGLPLVGKTKYVAPNDIYYCKSDGNYCEIFFVDGSVEMLTKKIKEIEEIISNKYFFRVHNSYLVNINYIKEFVKTEGQYLVLENGTSIPVSRSKKNDLLKLLDN</sequence>
<dbReference type="EMBL" id="RPFJ01000011">
    <property type="protein sequence ID" value="RPD96628.1"/>
    <property type="molecule type" value="Genomic_DNA"/>
</dbReference>
<dbReference type="GO" id="GO:0003677">
    <property type="term" value="F:DNA binding"/>
    <property type="evidence" value="ECO:0007669"/>
    <property type="project" value="UniProtKB-KW"/>
</dbReference>
<feature type="modified residue" description="4-aspartylphosphate" evidence="1">
    <location>
        <position position="55"/>
    </location>
</feature>
<evidence type="ECO:0000256" key="1">
    <source>
        <dbReference type="PROSITE-ProRule" id="PRU00169"/>
    </source>
</evidence>
<dbReference type="InterPro" id="IPR011006">
    <property type="entry name" value="CheY-like_superfamily"/>
</dbReference>
<dbReference type="InterPro" id="IPR046947">
    <property type="entry name" value="LytR-like"/>
</dbReference>
<dbReference type="RefSeq" id="WP_123897964.1">
    <property type="nucleotide sequence ID" value="NZ_RPFJ01000011.1"/>
</dbReference>
<dbReference type="Pfam" id="PF00072">
    <property type="entry name" value="Response_reg"/>
    <property type="match status" value="1"/>
</dbReference>
<evidence type="ECO:0000313" key="4">
    <source>
        <dbReference type="EMBL" id="RPD96628.1"/>
    </source>
</evidence>
<proteinExistence type="predicted"/>
<dbReference type="PROSITE" id="PS50930">
    <property type="entry name" value="HTH_LYTTR"/>
    <property type="match status" value="1"/>
</dbReference>
<dbReference type="InterPro" id="IPR007492">
    <property type="entry name" value="LytTR_DNA-bd_dom"/>
</dbReference>
<gene>
    <name evidence="4" type="ORF">EGM88_09705</name>
</gene>
<evidence type="ECO:0000259" key="3">
    <source>
        <dbReference type="PROSITE" id="PS50930"/>
    </source>
</evidence>
<dbReference type="PANTHER" id="PTHR37299">
    <property type="entry name" value="TRANSCRIPTIONAL REGULATOR-RELATED"/>
    <property type="match status" value="1"/>
</dbReference>
<name>A0A3N4NQ31_9FLAO</name>
<dbReference type="AlphaFoldDB" id="A0A3N4NQ31"/>
<feature type="domain" description="HTH LytTR-type" evidence="3">
    <location>
        <begin position="144"/>
        <end position="247"/>
    </location>
</feature>
<keyword evidence="4" id="KW-0238">DNA-binding</keyword>
<dbReference type="SMART" id="SM00850">
    <property type="entry name" value="LytTR"/>
    <property type="match status" value="1"/>
</dbReference>
<keyword evidence="5" id="KW-1185">Reference proteome</keyword>
<evidence type="ECO:0000259" key="2">
    <source>
        <dbReference type="PROSITE" id="PS50110"/>
    </source>
</evidence>
<reference evidence="4 5" key="1">
    <citation type="submission" date="2018-11" db="EMBL/GenBank/DDBJ databases">
        <title>Aureibaculum marinum gen. nov., sp. nov., a member of the family Flavobacteriaceae isolated from the Bohai Sea.</title>
        <authorList>
            <person name="Ji X."/>
        </authorList>
    </citation>
    <scope>NUCLEOTIDE SEQUENCE [LARGE SCALE GENOMIC DNA]</scope>
    <source>
        <strain evidence="4 5">BH-SD17</strain>
    </source>
</reference>
<dbReference type="Gene3D" id="3.40.50.2300">
    <property type="match status" value="1"/>
</dbReference>
<keyword evidence="1" id="KW-0597">Phosphoprotein</keyword>
<dbReference type="Gene3D" id="2.40.50.1020">
    <property type="entry name" value="LytTr DNA-binding domain"/>
    <property type="match status" value="1"/>
</dbReference>
<dbReference type="GO" id="GO:0000156">
    <property type="term" value="F:phosphorelay response regulator activity"/>
    <property type="evidence" value="ECO:0007669"/>
    <property type="project" value="InterPro"/>
</dbReference>
<evidence type="ECO:0000313" key="5">
    <source>
        <dbReference type="Proteomes" id="UP000270856"/>
    </source>
</evidence>
<organism evidence="4 5">
    <name type="scientific">Aureibaculum marinum</name>
    <dbReference type="NCBI Taxonomy" id="2487930"/>
    <lineage>
        <taxon>Bacteria</taxon>
        <taxon>Pseudomonadati</taxon>
        <taxon>Bacteroidota</taxon>
        <taxon>Flavobacteriia</taxon>
        <taxon>Flavobacteriales</taxon>
        <taxon>Flavobacteriaceae</taxon>
        <taxon>Aureibaculum</taxon>
    </lineage>
</organism>
<dbReference type="SMART" id="SM00448">
    <property type="entry name" value="REC"/>
    <property type="match status" value="1"/>
</dbReference>